<keyword evidence="1" id="KW-1133">Transmembrane helix</keyword>
<proteinExistence type="predicted"/>
<dbReference type="AlphaFoldDB" id="A0A2A8D5V6"/>
<evidence type="ECO:0000256" key="1">
    <source>
        <dbReference type="SAM" id="Phobius"/>
    </source>
</evidence>
<keyword evidence="3" id="KW-1185">Reference proteome</keyword>
<sequence>MGKLSNAALRLTTGALVLDAGAKKLGADEGTYAYLQQMAASGVPAIAKLDPKTFGKLISYSETVLGATLLTPFIPARLAGAGLTAFGANLMTMYFRNPDMHDGAFRPTQDGQQLANNIVILGAGLALLFSSKKK</sequence>
<feature type="transmembrane region" description="Helical" evidence="1">
    <location>
        <begin position="74"/>
        <end position="94"/>
    </location>
</feature>
<protein>
    <recommendedName>
        <fullName evidence="4">DoxX family membrane protein</fullName>
    </recommendedName>
</protein>
<organism evidence="2 3">
    <name type="scientific">Rothia dentocariosa</name>
    <dbReference type="NCBI Taxonomy" id="2047"/>
    <lineage>
        <taxon>Bacteria</taxon>
        <taxon>Bacillati</taxon>
        <taxon>Actinomycetota</taxon>
        <taxon>Actinomycetes</taxon>
        <taxon>Micrococcales</taxon>
        <taxon>Micrococcaceae</taxon>
        <taxon>Rothia</taxon>
    </lineage>
</organism>
<evidence type="ECO:0000313" key="2">
    <source>
        <dbReference type="EMBL" id="PEN16173.1"/>
    </source>
</evidence>
<dbReference type="EMBL" id="PDEV01000002">
    <property type="protein sequence ID" value="PEN16173.1"/>
    <property type="molecule type" value="Genomic_DNA"/>
</dbReference>
<feature type="transmembrane region" description="Helical" evidence="1">
    <location>
        <begin position="114"/>
        <end position="131"/>
    </location>
</feature>
<name>A0A2A8D5V6_9MICC</name>
<evidence type="ECO:0000313" key="3">
    <source>
        <dbReference type="Proteomes" id="UP000219947"/>
    </source>
</evidence>
<dbReference type="RefSeq" id="WP_098042598.1">
    <property type="nucleotide sequence ID" value="NZ_PDEV01000002.1"/>
</dbReference>
<comment type="caution">
    <text evidence="2">The sequence shown here is derived from an EMBL/GenBank/DDBJ whole genome shotgun (WGS) entry which is preliminary data.</text>
</comment>
<keyword evidence="1" id="KW-0472">Membrane</keyword>
<reference evidence="2" key="1">
    <citation type="submission" date="2017-10" db="EMBL/GenBank/DDBJ databases">
        <title>Kefir isolates.</title>
        <authorList>
            <person name="Kim Y."/>
            <person name="Blasche S."/>
        </authorList>
    </citation>
    <scope>NUCLEOTIDE SEQUENCE [LARGE SCALE GENOMIC DNA]</scope>
    <source>
        <strain evidence="2">OG2-2</strain>
    </source>
</reference>
<accession>A0A2A8D5V6</accession>
<keyword evidence="1" id="KW-0812">Transmembrane</keyword>
<evidence type="ECO:0008006" key="4">
    <source>
        <dbReference type="Google" id="ProtNLM"/>
    </source>
</evidence>
<gene>
    <name evidence="2" type="ORF">CRM92_05635</name>
</gene>
<dbReference type="Proteomes" id="UP000219947">
    <property type="component" value="Unassembled WGS sequence"/>
</dbReference>